<keyword evidence="3" id="KW-1185">Reference proteome</keyword>
<name>W7Y878_9BACT</name>
<feature type="region of interest" description="Disordered" evidence="1">
    <location>
        <begin position="1"/>
        <end position="58"/>
    </location>
</feature>
<dbReference type="RefSeq" id="WP_161636274.1">
    <property type="nucleotide sequence ID" value="NZ_BAMD01000033.1"/>
</dbReference>
<dbReference type="AlphaFoldDB" id="W7Y878"/>
<feature type="compositionally biased region" description="Basic and acidic residues" evidence="1">
    <location>
        <begin position="10"/>
        <end position="30"/>
    </location>
</feature>
<accession>W7Y878</accession>
<evidence type="ECO:0000313" key="3">
    <source>
        <dbReference type="Proteomes" id="UP000019402"/>
    </source>
</evidence>
<gene>
    <name evidence="2" type="ORF">JCM21142_72592</name>
</gene>
<evidence type="ECO:0000256" key="1">
    <source>
        <dbReference type="SAM" id="MobiDB-lite"/>
    </source>
</evidence>
<proteinExistence type="predicted"/>
<sequence length="58" mass="6791">MEANDLNKSGNEEKDLNKIDPSLEEKKGENFSDDTDSTQEEKELFVRKPNRQRKLPRV</sequence>
<dbReference type="EMBL" id="BAMD01000033">
    <property type="protein sequence ID" value="GAF03903.1"/>
    <property type="molecule type" value="Genomic_DNA"/>
</dbReference>
<comment type="caution">
    <text evidence="2">The sequence shown here is derived from an EMBL/GenBank/DDBJ whole genome shotgun (WGS) entry which is preliminary data.</text>
</comment>
<reference evidence="2 3" key="1">
    <citation type="journal article" date="2014" name="Genome Announc.">
        <title>Draft Genome Sequence of Cytophaga fermentans JCM 21142T, a Facultative Anaerobe Isolated from Marine Mud.</title>
        <authorList>
            <person name="Starns D."/>
            <person name="Oshima K."/>
            <person name="Suda W."/>
            <person name="Iino T."/>
            <person name="Yuki M."/>
            <person name="Inoue J."/>
            <person name="Kitamura K."/>
            <person name="Iida T."/>
            <person name="Darby A."/>
            <person name="Hattori M."/>
            <person name="Ohkuma M."/>
        </authorList>
    </citation>
    <scope>NUCLEOTIDE SEQUENCE [LARGE SCALE GENOMIC DNA]</scope>
    <source>
        <strain evidence="2 3">JCM 21142</strain>
    </source>
</reference>
<organism evidence="2 3">
    <name type="scientific">Saccharicrinis fermentans DSM 9555 = JCM 21142</name>
    <dbReference type="NCBI Taxonomy" id="869213"/>
    <lineage>
        <taxon>Bacteria</taxon>
        <taxon>Pseudomonadati</taxon>
        <taxon>Bacteroidota</taxon>
        <taxon>Bacteroidia</taxon>
        <taxon>Marinilabiliales</taxon>
        <taxon>Marinilabiliaceae</taxon>
        <taxon>Saccharicrinis</taxon>
    </lineage>
</organism>
<feature type="compositionally biased region" description="Basic residues" evidence="1">
    <location>
        <begin position="48"/>
        <end position="58"/>
    </location>
</feature>
<evidence type="ECO:0000313" key="2">
    <source>
        <dbReference type="EMBL" id="GAF03903.1"/>
    </source>
</evidence>
<dbReference type="Proteomes" id="UP000019402">
    <property type="component" value="Unassembled WGS sequence"/>
</dbReference>
<protein>
    <submittedName>
        <fullName evidence="2">Uncharacterized protein</fullName>
    </submittedName>
</protein>